<dbReference type="EMBL" id="JASGXD010000008">
    <property type="protein sequence ID" value="KAK6004027.1"/>
    <property type="molecule type" value="Genomic_DNA"/>
</dbReference>
<protein>
    <submittedName>
        <fullName evidence="2">Uncharacterized protein</fullName>
    </submittedName>
</protein>
<evidence type="ECO:0000256" key="1">
    <source>
        <dbReference type="SAM" id="Coils"/>
    </source>
</evidence>
<dbReference type="Proteomes" id="UP001341245">
    <property type="component" value="Unassembled WGS sequence"/>
</dbReference>
<gene>
    <name evidence="2" type="ORF">QM012_008877</name>
</gene>
<proteinExistence type="predicted"/>
<feature type="coiled-coil region" evidence="1">
    <location>
        <begin position="4"/>
        <end position="38"/>
    </location>
</feature>
<evidence type="ECO:0000313" key="2">
    <source>
        <dbReference type="EMBL" id="KAK6004027.1"/>
    </source>
</evidence>
<reference evidence="2 3" key="1">
    <citation type="submission" date="2023-11" db="EMBL/GenBank/DDBJ databases">
        <title>Draft genome sequence and annotation of the polyextremotolerant black yeast-like fungus Aureobasidium pullulans NRRL 62042.</title>
        <authorList>
            <person name="Dielentheis-Frenken M.R.E."/>
            <person name="Wibberg D."/>
            <person name="Blank L.M."/>
            <person name="Tiso T."/>
        </authorList>
    </citation>
    <scope>NUCLEOTIDE SEQUENCE [LARGE SCALE GENOMIC DNA]</scope>
    <source>
        <strain evidence="2 3">NRRL 62042</strain>
    </source>
</reference>
<keyword evidence="1" id="KW-0175">Coiled coil</keyword>
<accession>A0ABR0TIQ7</accession>
<organism evidence="2 3">
    <name type="scientific">Aureobasidium pullulans</name>
    <name type="common">Black yeast</name>
    <name type="synonym">Pullularia pullulans</name>
    <dbReference type="NCBI Taxonomy" id="5580"/>
    <lineage>
        <taxon>Eukaryota</taxon>
        <taxon>Fungi</taxon>
        <taxon>Dikarya</taxon>
        <taxon>Ascomycota</taxon>
        <taxon>Pezizomycotina</taxon>
        <taxon>Dothideomycetes</taxon>
        <taxon>Dothideomycetidae</taxon>
        <taxon>Dothideales</taxon>
        <taxon>Saccotheciaceae</taxon>
        <taxon>Aureobasidium</taxon>
    </lineage>
</organism>
<name>A0ABR0TIQ7_AURPU</name>
<keyword evidence="3" id="KW-1185">Reference proteome</keyword>
<comment type="caution">
    <text evidence="2">The sequence shown here is derived from an EMBL/GenBank/DDBJ whole genome shotgun (WGS) entry which is preliminary data.</text>
</comment>
<sequence>MHELEHLRAENHELKRRLSRLEDRHNREVNAAKRCEERILRLEDLSRTNDVEVESKFKHNSEIWAITCKEVKELKQHPALRPHPPVPCPPAASDTGLIKVEARLKTVEQQVQVLGEEDRGKNTVFAEEIDKLRSGLHCLHVELNKMQDKNEDENHQNPGLTEEELKNSIAWKDLQSRVENVALNVGDLSANTARIEDLTLATKSELEISMNEVKQMTSHSVPEAIRPQLEYISKTIENHIDLLQRHEFRLNSVTTDELYKMMENQWRLAYGVPAELRGLLQRQTKLETLTRGRCDDLNKRISEMNMKYEGMVMDFNNRELHLF</sequence>
<evidence type="ECO:0000313" key="3">
    <source>
        <dbReference type="Proteomes" id="UP001341245"/>
    </source>
</evidence>